<protein>
    <submittedName>
        <fullName evidence="1">Uncharacterized protein</fullName>
    </submittedName>
</protein>
<dbReference type="Proteomes" id="UP001239111">
    <property type="component" value="Chromosome 1"/>
</dbReference>
<evidence type="ECO:0000313" key="2">
    <source>
        <dbReference type="Proteomes" id="UP001239111"/>
    </source>
</evidence>
<gene>
    <name evidence="1" type="ORF">QAD02_020784</name>
</gene>
<keyword evidence="2" id="KW-1185">Reference proteome</keyword>
<reference evidence="1" key="1">
    <citation type="submission" date="2023-04" db="EMBL/GenBank/DDBJ databases">
        <title>A chromosome-level genome assembly of the parasitoid wasp Eretmocerus hayati.</title>
        <authorList>
            <person name="Zhong Y."/>
            <person name="Liu S."/>
            <person name="Liu Y."/>
        </authorList>
    </citation>
    <scope>NUCLEOTIDE SEQUENCE</scope>
    <source>
        <strain evidence="1">ZJU_SS_LIU_2023</strain>
    </source>
</reference>
<sequence length="220" mass="25163">MSTTTDRCTIFNQGDFIAILHQAKFFSHVEETLQPGWFCVVSDFAENIAFLARRAIPGFHSNNEQATFSPITVYFKVNGVLRHYSYCAISNCLKHDSAVVYIYQRKLKELMRIRFGILLRMIYFFDGAPQQFKNLKSFGNLTHHYSDYGVEAEWNFFATSHGKGPCHGLAGCIKRNAARASLQDHLILNAEQLSEWILLSVSGRLRGNETISRKRTFPIL</sequence>
<proteinExistence type="predicted"/>
<accession>A0ACC2PPP1</accession>
<dbReference type="EMBL" id="CM056741">
    <property type="protein sequence ID" value="KAJ8684991.1"/>
    <property type="molecule type" value="Genomic_DNA"/>
</dbReference>
<evidence type="ECO:0000313" key="1">
    <source>
        <dbReference type="EMBL" id="KAJ8684991.1"/>
    </source>
</evidence>
<comment type="caution">
    <text evidence="1">The sequence shown here is derived from an EMBL/GenBank/DDBJ whole genome shotgun (WGS) entry which is preliminary data.</text>
</comment>
<name>A0ACC2PPP1_9HYME</name>
<organism evidence="1 2">
    <name type="scientific">Eretmocerus hayati</name>
    <dbReference type="NCBI Taxonomy" id="131215"/>
    <lineage>
        <taxon>Eukaryota</taxon>
        <taxon>Metazoa</taxon>
        <taxon>Ecdysozoa</taxon>
        <taxon>Arthropoda</taxon>
        <taxon>Hexapoda</taxon>
        <taxon>Insecta</taxon>
        <taxon>Pterygota</taxon>
        <taxon>Neoptera</taxon>
        <taxon>Endopterygota</taxon>
        <taxon>Hymenoptera</taxon>
        <taxon>Apocrita</taxon>
        <taxon>Proctotrupomorpha</taxon>
        <taxon>Chalcidoidea</taxon>
        <taxon>Aphelinidae</taxon>
        <taxon>Aphelininae</taxon>
        <taxon>Eretmocerus</taxon>
    </lineage>
</organism>